<protein>
    <submittedName>
        <fullName evidence="2">Bola-like protein</fullName>
    </submittedName>
</protein>
<gene>
    <name evidence="2" type="ORF">FA13DRAFT_1786547</name>
</gene>
<sequence>MKPDVSVIGPVQASIEQKLTVKLSPKSLTISNDSWQHRHHAAMRAEGGGNGETHFTVNIVSDEFRGKSTMQRHRMIYAALSEELAGSVHALSLYTKAPEEVEVVSQA</sequence>
<comment type="caution">
    <text evidence="2">The sequence shown here is derived from an EMBL/GenBank/DDBJ whole genome shotgun (WGS) entry which is preliminary data.</text>
</comment>
<dbReference type="PIRSF" id="PIRSF003113">
    <property type="entry name" value="BolA"/>
    <property type="match status" value="1"/>
</dbReference>
<keyword evidence="3" id="KW-1185">Reference proteome</keyword>
<dbReference type="InterPro" id="IPR036065">
    <property type="entry name" value="BolA-like_sf"/>
</dbReference>
<evidence type="ECO:0000256" key="1">
    <source>
        <dbReference type="RuleBase" id="RU003860"/>
    </source>
</evidence>
<reference evidence="2 3" key="1">
    <citation type="journal article" date="2019" name="Nat. Ecol. Evol.">
        <title>Megaphylogeny resolves global patterns of mushroom evolution.</title>
        <authorList>
            <person name="Varga T."/>
            <person name="Krizsan K."/>
            <person name="Foldi C."/>
            <person name="Dima B."/>
            <person name="Sanchez-Garcia M."/>
            <person name="Sanchez-Ramirez S."/>
            <person name="Szollosi G.J."/>
            <person name="Szarkandi J.G."/>
            <person name="Papp V."/>
            <person name="Albert L."/>
            <person name="Andreopoulos W."/>
            <person name="Angelini C."/>
            <person name="Antonin V."/>
            <person name="Barry K.W."/>
            <person name="Bougher N.L."/>
            <person name="Buchanan P."/>
            <person name="Buyck B."/>
            <person name="Bense V."/>
            <person name="Catcheside P."/>
            <person name="Chovatia M."/>
            <person name="Cooper J."/>
            <person name="Damon W."/>
            <person name="Desjardin D."/>
            <person name="Finy P."/>
            <person name="Geml J."/>
            <person name="Haridas S."/>
            <person name="Hughes K."/>
            <person name="Justo A."/>
            <person name="Karasinski D."/>
            <person name="Kautmanova I."/>
            <person name="Kiss B."/>
            <person name="Kocsube S."/>
            <person name="Kotiranta H."/>
            <person name="LaButti K.M."/>
            <person name="Lechner B.E."/>
            <person name="Liimatainen K."/>
            <person name="Lipzen A."/>
            <person name="Lukacs Z."/>
            <person name="Mihaltcheva S."/>
            <person name="Morgado L.N."/>
            <person name="Niskanen T."/>
            <person name="Noordeloos M.E."/>
            <person name="Ohm R.A."/>
            <person name="Ortiz-Santana B."/>
            <person name="Ovrebo C."/>
            <person name="Racz N."/>
            <person name="Riley R."/>
            <person name="Savchenko A."/>
            <person name="Shiryaev A."/>
            <person name="Soop K."/>
            <person name="Spirin V."/>
            <person name="Szebenyi C."/>
            <person name="Tomsovsky M."/>
            <person name="Tulloss R.E."/>
            <person name="Uehling J."/>
            <person name="Grigoriev I.V."/>
            <person name="Vagvolgyi C."/>
            <person name="Papp T."/>
            <person name="Martin F.M."/>
            <person name="Miettinen O."/>
            <person name="Hibbett D.S."/>
            <person name="Nagy L.G."/>
        </authorList>
    </citation>
    <scope>NUCLEOTIDE SEQUENCE [LARGE SCALE GENOMIC DNA]</scope>
    <source>
        <strain evidence="2 3">FP101781</strain>
    </source>
</reference>
<dbReference type="SUPFAM" id="SSF82657">
    <property type="entry name" value="BolA-like"/>
    <property type="match status" value="1"/>
</dbReference>
<evidence type="ECO:0000313" key="3">
    <source>
        <dbReference type="Proteomes" id="UP000298030"/>
    </source>
</evidence>
<dbReference type="InterPro" id="IPR002634">
    <property type="entry name" value="BolA"/>
</dbReference>
<dbReference type="Pfam" id="PF01722">
    <property type="entry name" value="BolA"/>
    <property type="match status" value="1"/>
</dbReference>
<dbReference type="EMBL" id="QPFP01000004">
    <property type="protein sequence ID" value="TEB37404.1"/>
    <property type="molecule type" value="Genomic_DNA"/>
</dbReference>
<dbReference type="OrthoDB" id="411584at2759"/>
<comment type="similarity">
    <text evidence="1">Belongs to the BolA/IbaG family.</text>
</comment>
<organism evidence="2 3">
    <name type="scientific">Coprinellus micaceus</name>
    <name type="common">Glistening ink-cap mushroom</name>
    <name type="synonym">Coprinus micaceus</name>
    <dbReference type="NCBI Taxonomy" id="71717"/>
    <lineage>
        <taxon>Eukaryota</taxon>
        <taxon>Fungi</taxon>
        <taxon>Dikarya</taxon>
        <taxon>Basidiomycota</taxon>
        <taxon>Agaricomycotina</taxon>
        <taxon>Agaricomycetes</taxon>
        <taxon>Agaricomycetidae</taxon>
        <taxon>Agaricales</taxon>
        <taxon>Agaricineae</taxon>
        <taxon>Psathyrellaceae</taxon>
        <taxon>Coprinellus</taxon>
    </lineage>
</organism>
<dbReference type="AlphaFoldDB" id="A0A4Y7TTZ7"/>
<dbReference type="Gene3D" id="3.30.300.90">
    <property type="entry name" value="BolA-like"/>
    <property type="match status" value="1"/>
</dbReference>
<dbReference type="PANTHER" id="PTHR46230:SF7">
    <property type="entry name" value="BOLA-LIKE PROTEIN 1"/>
    <property type="match status" value="1"/>
</dbReference>
<dbReference type="STRING" id="71717.A0A4Y7TTZ7"/>
<name>A0A4Y7TTZ7_COPMI</name>
<dbReference type="GO" id="GO:0005759">
    <property type="term" value="C:mitochondrial matrix"/>
    <property type="evidence" value="ECO:0007669"/>
    <property type="project" value="TreeGrafter"/>
</dbReference>
<dbReference type="Proteomes" id="UP000298030">
    <property type="component" value="Unassembled WGS sequence"/>
</dbReference>
<dbReference type="GO" id="GO:0044572">
    <property type="term" value="P:[4Fe-4S] cluster assembly"/>
    <property type="evidence" value="ECO:0007669"/>
    <property type="project" value="TreeGrafter"/>
</dbReference>
<evidence type="ECO:0000313" key="2">
    <source>
        <dbReference type="EMBL" id="TEB37404.1"/>
    </source>
</evidence>
<proteinExistence type="inferred from homology"/>
<accession>A0A4Y7TTZ7</accession>
<dbReference type="PANTHER" id="PTHR46230">
    <property type="match status" value="1"/>
</dbReference>